<name>A0ABD5NTI6_9EURY</name>
<dbReference type="Proteomes" id="UP001595821">
    <property type="component" value="Unassembled WGS sequence"/>
</dbReference>
<dbReference type="EMBL" id="JBHSDJ010000002">
    <property type="protein sequence ID" value="MFC4245423.1"/>
    <property type="molecule type" value="Genomic_DNA"/>
</dbReference>
<dbReference type="GeneID" id="71856190"/>
<reference evidence="1 2" key="1">
    <citation type="journal article" date="2014" name="Int. J. Syst. Evol. Microbiol.">
        <title>Complete genome sequence of Corynebacterium casei LMG S-19264T (=DSM 44701T), isolated from a smear-ripened cheese.</title>
        <authorList>
            <consortium name="US DOE Joint Genome Institute (JGI-PGF)"/>
            <person name="Walter F."/>
            <person name="Albersmeier A."/>
            <person name="Kalinowski J."/>
            <person name="Ruckert C."/>
        </authorList>
    </citation>
    <scope>NUCLEOTIDE SEQUENCE [LARGE SCALE GENOMIC DNA]</scope>
    <source>
        <strain evidence="1 2">IBRC-M 10912</strain>
    </source>
</reference>
<protein>
    <submittedName>
        <fullName evidence="1">Uncharacterized protein</fullName>
    </submittedName>
</protein>
<evidence type="ECO:0000313" key="1">
    <source>
        <dbReference type="EMBL" id="MFC4245423.1"/>
    </source>
</evidence>
<gene>
    <name evidence="1" type="ORF">ACFOZ7_00140</name>
</gene>
<accession>A0ABD5NTI6</accession>
<dbReference type="RefSeq" id="WP_246975177.1">
    <property type="nucleotide sequence ID" value="NZ_CP095398.1"/>
</dbReference>
<organism evidence="1 2">
    <name type="scientific">Natribaculum luteum</name>
    <dbReference type="NCBI Taxonomy" id="1586232"/>
    <lineage>
        <taxon>Archaea</taxon>
        <taxon>Methanobacteriati</taxon>
        <taxon>Methanobacteriota</taxon>
        <taxon>Stenosarchaea group</taxon>
        <taxon>Halobacteria</taxon>
        <taxon>Halobacteriales</taxon>
        <taxon>Natrialbaceae</taxon>
        <taxon>Natribaculum</taxon>
    </lineage>
</organism>
<evidence type="ECO:0000313" key="2">
    <source>
        <dbReference type="Proteomes" id="UP001595821"/>
    </source>
</evidence>
<sequence length="70" mass="7426">MLDAAIVVRQDEVSGEVMDAAIVVRQDEVSGEVMDDHLEVSDRPSGLAAASVDESSPRIRSAFAHDCGRG</sequence>
<dbReference type="AlphaFoldDB" id="A0ABD5NTI6"/>
<proteinExistence type="predicted"/>
<comment type="caution">
    <text evidence="1">The sequence shown here is derived from an EMBL/GenBank/DDBJ whole genome shotgun (WGS) entry which is preliminary data.</text>
</comment>